<protein>
    <submittedName>
        <fullName evidence="1">Uncharacterized protein</fullName>
    </submittedName>
</protein>
<organism evidence="1">
    <name type="scientific">hydrothermal vent metagenome</name>
    <dbReference type="NCBI Taxonomy" id="652676"/>
    <lineage>
        <taxon>unclassified sequences</taxon>
        <taxon>metagenomes</taxon>
        <taxon>ecological metagenomes</taxon>
    </lineage>
</organism>
<name>A0A160VEQ7_9ZZZZ</name>
<evidence type="ECO:0000313" key="1">
    <source>
        <dbReference type="EMBL" id="CUV03270.1"/>
    </source>
</evidence>
<accession>A0A160VEQ7</accession>
<dbReference type="AlphaFoldDB" id="A0A160VEQ7"/>
<sequence length="68" mass="7527">MLQGHGCIGSIQSLLVELLNYVEGKDGFSLFVHDELDVRGTVVKGDLPDNHKPCRILLEAEQLRQPLA</sequence>
<dbReference type="EMBL" id="FAXA01000387">
    <property type="protein sequence ID" value="CUV03270.1"/>
    <property type="molecule type" value="Genomic_DNA"/>
</dbReference>
<reference evidence="1" key="1">
    <citation type="submission" date="2015-10" db="EMBL/GenBank/DDBJ databases">
        <authorList>
            <person name="Gilbert D.G."/>
        </authorList>
    </citation>
    <scope>NUCLEOTIDE SEQUENCE</scope>
</reference>
<gene>
    <name evidence="1" type="ORF">MGWOODY_Clf2156</name>
</gene>
<proteinExistence type="predicted"/>